<dbReference type="InterPro" id="IPR018496">
    <property type="entry name" value="PsdUridine_synth_RsuA/RluB_CS"/>
</dbReference>
<comment type="similarity">
    <text evidence="1 5">Belongs to the pseudouridine synthase RsuA family.</text>
</comment>
<dbReference type="InterPro" id="IPR020094">
    <property type="entry name" value="TruA/RsuA/RluB/E/F_N"/>
</dbReference>
<proteinExistence type="inferred from homology"/>
<dbReference type="InterPro" id="IPR042092">
    <property type="entry name" value="PsdUridine_s_RsuA/RluB/E/F_cat"/>
</dbReference>
<keyword evidence="3 5" id="KW-0413">Isomerase</keyword>
<dbReference type="PROSITE" id="PS01149">
    <property type="entry name" value="PSI_RSU"/>
    <property type="match status" value="1"/>
</dbReference>
<dbReference type="EC" id="5.4.99.-" evidence="5"/>
<dbReference type="InterPro" id="IPR020103">
    <property type="entry name" value="PsdUridine_synth_cat_dom_sf"/>
</dbReference>
<accession>A0ABW4BPG6</accession>
<dbReference type="PANTHER" id="PTHR47683">
    <property type="entry name" value="PSEUDOURIDINE SYNTHASE FAMILY PROTEIN-RELATED"/>
    <property type="match status" value="1"/>
</dbReference>
<dbReference type="SUPFAM" id="SSF55120">
    <property type="entry name" value="Pseudouridine synthase"/>
    <property type="match status" value="1"/>
</dbReference>
<dbReference type="Proteomes" id="UP001597191">
    <property type="component" value="Unassembled WGS sequence"/>
</dbReference>
<gene>
    <name evidence="7" type="ORF">ACFQ4R_07365</name>
</gene>
<dbReference type="SUPFAM" id="SSF55174">
    <property type="entry name" value="Alpha-L RNA-binding motif"/>
    <property type="match status" value="1"/>
</dbReference>
<evidence type="ECO:0000256" key="4">
    <source>
        <dbReference type="PROSITE-ProRule" id="PRU00182"/>
    </source>
</evidence>
<comment type="caution">
    <text evidence="7">The sequence shown here is derived from an EMBL/GenBank/DDBJ whole genome shotgun (WGS) entry which is preliminary data.</text>
</comment>
<evidence type="ECO:0000256" key="5">
    <source>
        <dbReference type="RuleBase" id="RU003887"/>
    </source>
</evidence>
<dbReference type="Pfam" id="PF00849">
    <property type="entry name" value="PseudoU_synth_2"/>
    <property type="match status" value="1"/>
</dbReference>
<name>A0ABW4BPG6_9LACO</name>
<dbReference type="EMBL" id="JBHTOH010000070">
    <property type="protein sequence ID" value="MFD1411400.1"/>
    <property type="molecule type" value="Genomic_DNA"/>
</dbReference>
<keyword evidence="2 4" id="KW-0694">RNA-binding</keyword>
<evidence type="ECO:0000313" key="8">
    <source>
        <dbReference type="Proteomes" id="UP001597191"/>
    </source>
</evidence>
<dbReference type="GO" id="GO:0016853">
    <property type="term" value="F:isomerase activity"/>
    <property type="evidence" value="ECO:0007669"/>
    <property type="project" value="UniProtKB-KW"/>
</dbReference>
<dbReference type="InterPro" id="IPR036986">
    <property type="entry name" value="S4_RNA-bd_sf"/>
</dbReference>
<evidence type="ECO:0000256" key="2">
    <source>
        <dbReference type="ARBA" id="ARBA00022884"/>
    </source>
</evidence>
<organism evidence="7 8">
    <name type="scientific">Lapidilactobacillus gannanensis</name>
    <dbReference type="NCBI Taxonomy" id="2486002"/>
    <lineage>
        <taxon>Bacteria</taxon>
        <taxon>Bacillati</taxon>
        <taxon>Bacillota</taxon>
        <taxon>Bacilli</taxon>
        <taxon>Lactobacillales</taxon>
        <taxon>Lactobacillaceae</taxon>
        <taxon>Lapidilactobacillus</taxon>
    </lineage>
</organism>
<dbReference type="Gene3D" id="3.10.290.10">
    <property type="entry name" value="RNA-binding S4 domain"/>
    <property type="match status" value="1"/>
</dbReference>
<dbReference type="PANTHER" id="PTHR47683:SF4">
    <property type="entry name" value="PSEUDOURIDINE SYNTHASE"/>
    <property type="match status" value="1"/>
</dbReference>
<dbReference type="NCBIfam" id="TIGR00093">
    <property type="entry name" value="pseudouridine synthase"/>
    <property type="match status" value="1"/>
</dbReference>
<keyword evidence="8" id="KW-1185">Reference proteome</keyword>
<dbReference type="CDD" id="cd02553">
    <property type="entry name" value="PseudoU_synth_RsuA"/>
    <property type="match status" value="1"/>
</dbReference>
<dbReference type="InterPro" id="IPR000748">
    <property type="entry name" value="PsdUridine_synth_RsuA/RluB/E/F"/>
</dbReference>
<dbReference type="RefSeq" id="WP_125651517.1">
    <property type="nucleotide sequence ID" value="NZ_JBHTOH010000070.1"/>
</dbReference>
<evidence type="ECO:0000256" key="1">
    <source>
        <dbReference type="ARBA" id="ARBA00008348"/>
    </source>
</evidence>
<protein>
    <recommendedName>
        <fullName evidence="5">Pseudouridine synthase</fullName>
        <ecNumber evidence="5">5.4.99.-</ecNumber>
    </recommendedName>
</protein>
<evidence type="ECO:0000259" key="6">
    <source>
        <dbReference type="SMART" id="SM00363"/>
    </source>
</evidence>
<dbReference type="InterPro" id="IPR050343">
    <property type="entry name" value="RsuA_PseudoU_synthase"/>
</dbReference>
<dbReference type="Gene3D" id="3.30.70.580">
    <property type="entry name" value="Pseudouridine synthase I, catalytic domain, N-terminal subdomain"/>
    <property type="match status" value="1"/>
</dbReference>
<dbReference type="CDD" id="cd00165">
    <property type="entry name" value="S4"/>
    <property type="match status" value="1"/>
</dbReference>
<feature type="domain" description="RNA-binding S4" evidence="6">
    <location>
        <begin position="1"/>
        <end position="65"/>
    </location>
</feature>
<dbReference type="SMART" id="SM00363">
    <property type="entry name" value="S4"/>
    <property type="match status" value="1"/>
</dbReference>
<evidence type="ECO:0000256" key="3">
    <source>
        <dbReference type="ARBA" id="ARBA00023235"/>
    </source>
</evidence>
<reference evidence="8" key="1">
    <citation type="journal article" date="2019" name="Int. J. Syst. Evol. Microbiol.">
        <title>The Global Catalogue of Microorganisms (GCM) 10K type strain sequencing project: providing services to taxonomists for standard genome sequencing and annotation.</title>
        <authorList>
            <consortium name="The Broad Institute Genomics Platform"/>
            <consortium name="The Broad Institute Genome Sequencing Center for Infectious Disease"/>
            <person name="Wu L."/>
            <person name="Ma J."/>
        </authorList>
    </citation>
    <scope>NUCLEOTIDE SEQUENCE [LARGE SCALE GENOMIC DNA]</scope>
    <source>
        <strain evidence="8">CCM 8937</strain>
    </source>
</reference>
<dbReference type="InterPro" id="IPR006145">
    <property type="entry name" value="PsdUridine_synth_RsuA/RluA"/>
</dbReference>
<dbReference type="Pfam" id="PF01479">
    <property type="entry name" value="S4"/>
    <property type="match status" value="1"/>
</dbReference>
<sequence>MRLDRYLANMGQGSRQEVRLLIKKGHVRVDGKVCRQTATQIKDMNEVTVGQEIITYREFAYYLLHKPADVLTATKDQKQATVLDLLPKTLPHYQDLTPVGRLDRDTTGLLLITNDGQLAHRLLQPKYHVAKTYQAVVAGEVKPELVTVFAKGVALSDFATQPAKLVIQDYDADKKQSLVELTIAEGKYHQVKRMLKAFDHEVLALKRLSFGPLTLPADLAAGEYRELTSAEVGALRMVAEASSR</sequence>
<dbReference type="PROSITE" id="PS50889">
    <property type="entry name" value="S4"/>
    <property type="match status" value="1"/>
</dbReference>
<evidence type="ECO:0000313" key="7">
    <source>
        <dbReference type="EMBL" id="MFD1411400.1"/>
    </source>
</evidence>
<dbReference type="Gene3D" id="3.30.70.1560">
    <property type="entry name" value="Alpha-L RNA-binding motif"/>
    <property type="match status" value="1"/>
</dbReference>
<dbReference type="InterPro" id="IPR002942">
    <property type="entry name" value="S4_RNA-bd"/>
</dbReference>